<dbReference type="InterPro" id="IPR036615">
    <property type="entry name" value="Mur_ligase_C_dom_sf"/>
</dbReference>
<name>A0A6N7F1X4_9GAMM</name>
<dbReference type="InterPro" id="IPR050061">
    <property type="entry name" value="MurCDEF_pg_biosynth"/>
</dbReference>
<dbReference type="NCBIfam" id="TIGR01081">
    <property type="entry name" value="mpl"/>
    <property type="match status" value="1"/>
</dbReference>
<dbReference type="SUPFAM" id="SSF53623">
    <property type="entry name" value="MurD-like peptide ligases, catalytic domain"/>
    <property type="match status" value="1"/>
</dbReference>
<proteinExistence type="predicted"/>
<keyword evidence="4" id="KW-0067">ATP-binding</keyword>
<dbReference type="Pfam" id="PF02875">
    <property type="entry name" value="Mur_ligase_C"/>
    <property type="match status" value="1"/>
</dbReference>
<dbReference type="EC" id="6.3.2.45" evidence="9"/>
<dbReference type="GO" id="GO:0071555">
    <property type="term" value="P:cell wall organization"/>
    <property type="evidence" value="ECO:0007669"/>
    <property type="project" value="UniProtKB-KW"/>
</dbReference>
<dbReference type="Gene3D" id="3.40.1190.10">
    <property type="entry name" value="Mur-like, catalytic domain"/>
    <property type="match status" value="1"/>
</dbReference>
<evidence type="ECO:0000313" key="13">
    <source>
        <dbReference type="EMBL" id="MPV85866.1"/>
    </source>
</evidence>
<dbReference type="GO" id="GO:0009252">
    <property type="term" value="P:peptidoglycan biosynthetic process"/>
    <property type="evidence" value="ECO:0007669"/>
    <property type="project" value="UniProtKB-UniRule"/>
</dbReference>
<feature type="domain" description="Mur ligase N-terminal catalytic" evidence="10">
    <location>
        <begin position="2"/>
        <end position="100"/>
    </location>
</feature>
<dbReference type="GO" id="GO:0005524">
    <property type="term" value="F:ATP binding"/>
    <property type="evidence" value="ECO:0007669"/>
    <property type="project" value="UniProtKB-KW"/>
</dbReference>
<keyword evidence="2" id="KW-0132">Cell division</keyword>
<keyword evidence="6" id="KW-0573">Peptidoglycan synthesis</keyword>
<keyword evidence="7" id="KW-0131">Cell cycle</keyword>
<keyword evidence="3" id="KW-0547">Nucleotide-binding</keyword>
<sequence length="457" mass="49746">MHIHFVGICGTFMAGLARIAHALGHEVSGSDAAFYPPMSHQLAEMGVTTYHGYDKDIWAAVQPDLVVVGNVCKRGMPLIESMLMHGLPYTSGAAWLGEQVLKQRHVFALAGTHGKTTTTAMLIHILYQQGIAAGYLVGGVMQGFDHSAALGESDYFVIEADEYDTAYFDKRPKFVHYAPDTLVIGNVEFDHADIYDDLQQIQRQFHYAVRLVPPQGTVIFGTGDTVDAVRAKGVWSAQIQVGETVLRQGNQLLHPDGSLLATLPDNLIGEHNYSNALHAALAAQSAGVSMTDSMAALASFKGVKRRLEALACINGITIYDDFAHHPTAIAMTLAALKKQAPNKRVISVFEPRSNTMQMGVHRDSLPAAFVDSDKTFIYRDASISWDILGGADKATHPAINSDVWATAPLIYDNIAQLLADLIDTLRPDDTVVIMSNGHFFGLHEQLISTLRDTYDSA</sequence>
<dbReference type="InterPro" id="IPR000713">
    <property type="entry name" value="Mur_ligase_N"/>
</dbReference>
<evidence type="ECO:0000256" key="9">
    <source>
        <dbReference type="NCBIfam" id="TIGR01081"/>
    </source>
</evidence>
<dbReference type="InParanoid" id="A0A6N7F1X4"/>
<reference evidence="13 14" key="1">
    <citation type="submission" date="2019-10" db="EMBL/GenBank/DDBJ databases">
        <title>Cardiobacteriales fam. a chemoheterotrophic member of the order Cardiobacteriales, and proposal of Cardiobacteriales fam. nov.</title>
        <authorList>
            <person name="Wang C."/>
        </authorList>
    </citation>
    <scope>NUCLEOTIDE SEQUENCE [LARGE SCALE GENOMIC DNA]</scope>
    <source>
        <strain evidence="13 14">ML27</strain>
    </source>
</reference>
<dbReference type="Gene3D" id="3.90.190.20">
    <property type="entry name" value="Mur ligase, C-terminal domain"/>
    <property type="match status" value="1"/>
</dbReference>
<comment type="caution">
    <text evidence="13">The sequence shown here is derived from an EMBL/GenBank/DDBJ whole genome shotgun (WGS) entry which is preliminary data.</text>
</comment>
<dbReference type="InterPro" id="IPR004101">
    <property type="entry name" value="Mur_ligase_C"/>
</dbReference>
<dbReference type="GO" id="GO:0008360">
    <property type="term" value="P:regulation of cell shape"/>
    <property type="evidence" value="ECO:0007669"/>
    <property type="project" value="UniProtKB-KW"/>
</dbReference>
<evidence type="ECO:0000256" key="7">
    <source>
        <dbReference type="ARBA" id="ARBA00023306"/>
    </source>
</evidence>
<dbReference type="SUPFAM" id="SSF51984">
    <property type="entry name" value="MurCD N-terminal domain"/>
    <property type="match status" value="1"/>
</dbReference>
<dbReference type="InterPro" id="IPR013221">
    <property type="entry name" value="Mur_ligase_cen"/>
</dbReference>
<dbReference type="FunCoup" id="A0A6N7F1X4">
    <property type="interactions" value="144"/>
</dbReference>
<keyword evidence="14" id="KW-1185">Reference proteome</keyword>
<dbReference type="GO" id="GO:0106418">
    <property type="term" value="F:UDP-N-acetylmuramate-L-alanyl-gamma-D-glutamyl-meso-2,6-diaminoheptanedioate ligase activity"/>
    <property type="evidence" value="ECO:0007669"/>
    <property type="project" value="UniProtKB-EC"/>
</dbReference>
<dbReference type="Gene3D" id="3.40.50.720">
    <property type="entry name" value="NAD(P)-binding Rossmann-like Domain"/>
    <property type="match status" value="1"/>
</dbReference>
<evidence type="ECO:0000259" key="11">
    <source>
        <dbReference type="Pfam" id="PF02875"/>
    </source>
</evidence>
<accession>A0A6N7F1X4</accession>
<dbReference type="PANTHER" id="PTHR43445:SF5">
    <property type="entry name" value="UDP-N-ACETYLMURAMATE--L-ALANYL-GAMMA-D-GLUTAMYL-MESO-2,6-DIAMINOHEPTANDIOATE LIGASE"/>
    <property type="match status" value="1"/>
</dbReference>
<evidence type="ECO:0000259" key="12">
    <source>
        <dbReference type="Pfam" id="PF08245"/>
    </source>
</evidence>
<evidence type="ECO:0000256" key="4">
    <source>
        <dbReference type="ARBA" id="ARBA00022840"/>
    </source>
</evidence>
<dbReference type="PANTHER" id="PTHR43445">
    <property type="entry name" value="UDP-N-ACETYLMURAMATE--L-ALANINE LIGASE-RELATED"/>
    <property type="match status" value="1"/>
</dbReference>
<keyword evidence="1 13" id="KW-0436">Ligase</keyword>
<dbReference type="SUPFAM" id="SSF53244">
    <property type="entry name" value="MurD-like peptide ligases, peptide-binding domain"/>
    <property type="match status" value="1"/>
</dbReference>
<dbReference type="AlphaFoldDB" id="A0A6N7F1X4"/>
<dbReference type="InterPro" id="IPR036565">
    <property type="entry name" value="Mur-like_cat_sf"/>
</dbReference>
<protein>
    <recommendedName>
        <fullName evidence="9">UDP-N-acetylmuramate:L-alanyl-gamma-D-glutamyl-meso-diaminopimelate ligase</fullName>
        <ecNumber evidence="9">6.3.2.45</ecNumber>
    </recommendedName>
</protein>
<organism evidence="13 14">
    <name type="scientific">Ostreibacterium oceani</name>
    <dbReference type="NCBI Taxonomy" id="2654998"/>
    <lineage>
        <taxon>Bacteria</taxon>
        <taxon>Pseudomonadati</taxon>
        <taxon>Pseudomonadota</taxon>
        <taxon>Gammaproteobacteria</taxon>
        <taxon>Cardiobacteriales</taxon>
        <taxon>Ostreibacteriaceae</taxon>
        <taxon>Ostreibacterium</taxon>
    </lineage>
</organism>
<dbReference type="Proteomes" id="UP000471298">
    <property type="component" value="Unassembled WGS sequence"/>
</dbReference>
<evidence type="ECO:0000259" key="10">
    <source>
        <dbReference type="Pfam" id="PF01225"/>
    </source>
</evidence>
<dbReference type="EMBL" id="WHNW01000003">
    <property type="protein sequence ID" value="MPV85866.1"/>
    <property type="molecule type" value="Genomic_DNA"/>
</dbReference>
<evidence type="ECO:0000256" key="6">
    <source>
        <dbReference type="ARBA" id="ARBA00022984"/>
    </source>
</evidence>
<dbReference type="Pfam" id="PF01225">
    <property type="entry name" value="Mur_ligase"/>
    <property type="match status" value="1"/>
</dbReference>
<evidence type="ECO:0000256" key="2">
    <source>
        <dbReference type="ARBA" id="ARBA00022618"/>
    </source>
</evidence>
<dbReference type="GO" id="GO:0051301">
    <property type="term" value="P:cell division"/>
    <property type="evidence" value="ECO:0007669"/>
    <property type="project" value="UniProtKB-KW"/>
</dbReference>
<dbReference type="Pfam" id="PF08245">
    <property type="entry name" value="Mur_ligase_M"/>
    <property type="match status" value="1"/>
</dbReference>
<feature type="domain" description="Mur ligase central" evidence="12">
    <location>
        <begin position="110"/>
        <end position="283"/>
    </location>
</feature>
<feature type="domain" description="Mur ligase C-terminal" evidence="11">
    <location>
        <begin position="305"/>
        <end position="437"/>
    </location>
</feature>
<gene>
    <name evidence="13" type="primary">mpl</name>
    <name evidence="13" type="ORF">GCU85_03820</name>
</gene>
<evidence type="ECO:0000313" key="14">
    <source>
        <dbReference type="Proteomes" id="UP000471298"/>
    </source>
</evidence>
<evidence type="ECO:0000256" key="5">
    <source>
        <dbReference type="ARBA" id="ARBA00022960"/>
    </source>
</evidence>
<keyword evidence="5" id="KW-0133">Cell shape</keyword>
<evidence type="ECO:0000256" key="1">
    <source>
        <dbReference type="ARBA" id="ARBA00022598"/>
    </source>
</evidence>
<evidence type="ECO:0000256" key="3">
    <source>
        <dbReference type="ARBA" id="ARBA00022741"/>
    </source>
</evidence>
<evidence type="ECO:0000256" key="8">
    <source>
        <dbReference type="ARBA" id="ARBA00023316"/>
    </source>
</evidence>
<keyword evidence="8" id="KW-0961">Cell wall biogenesis/degradation</keyword>
<dbReference type="InterPro" id="IPR005757">
    <property type="entry name" value="Mpl"/>
</dbReference>